<gene>
    <name evidence="1" type="ORF">MENTE1834_LOCUS47395</name>
</gene>
<dbReference type="EMBL" id="CAVMJV010000191">
    <property type="protein sequence ID" value="CAK5123068.1"/>
    <property type="molecule type" value="Genomic_DNA"/>
</dbReference>
<sequence>MLVVPLKKEEVLDFVKNLFSAYSLPKVLVDYLDVDANYQLMEQLHFDFEIT</sequence>
<reference evidence="1" key="1">
    <citation type="submission" date="2023-11" db="EMBL/GenBank/DDBJ databases">
        <authorList>
            <person name="Poullet M."/>
        </authorList>
    </citation>
    <scope>NUCLEOTIDE SEQUENCE</scope>
    <source>
        <strain evidence="1">E1834</strain>
    </source>
</reference>
<comment type="caution">
    <text evidence="1">The sequence shown here is derived from an EMBL/GenBank/DDBJ whole genome shotgun (WGS) entry which is preliminary data.</text>
</comment>
<evidence type="ECO:0000313" key="1">
    <source>
        <dbReference type="EMBL" id="CAK5123068.1"/>
    </source>
</evidence>
<protein>
    <submittedName>
        <fullName evidence="1">Uncharacterized protein</fullName>
    </submittedName>
</protein>
<organism evidence="1 2">
    <name type="scientific">Meloidogyne enterolobii</name>
    <name type="common">Root-knot nematode worm</name>
    <name type="synonym">Meloidogyne mayaguensis</name>
    <dbReference type="NCBI Taxonomy" id="390850"/>
    <lineage>
        <taxon>Eukaryota</taxon>
        <taxon>Metazoa</taxon>
        <taxon>Ecdysozoa</taxon>
        <taxon>Nematoda</taxon>
        <taxon>Chromadorea</taxon>
        <taxon>Rhabditida</taxon>
        <taxon>Tylenchina</taxon>
        <taxon>Tylenchomorpha</taxon>
        <taxon>Tylenchoidea</taxon>
        <taxon>Meloidogynidae</taxon>
        <taxon>Meloidogyninae</taxon>
        <taxon>Meloidogyne</taxon>
    </lineage>
</organism>
<keyword evidence="2" id="KW-1185">Reference proteome</keyword>
<accession>A0ACB1B4J6</accession>
<dbReference type="Proteomes" id="UP001497535">
    <property type="component" value="Unassembled WGS sequence"/>
</dbReference>
<name>A0ACB1B4J6_MELEN</name>
<evidence type="ECO:0000313" key="2">
    <source>
        <dbReference type="Proteomes" id="UP001497535"/>
    </source>
</evidence>
<proteinExistence type="predicted"/>